<name>A0A914XK55_9BILA</name>
<reference evidence="3" key="1">
    <citation type="submission" date="2022-11" db="UniProtKB">
        <authorList>
            <consortium name="WormBaseParasite"/>
        </authorList>
    </citation>
    <scope>IDENTIFICATION</scope>
</reference>
<dbReference type="PANTHER" id="PTHR15440:SF0">
    <property type="entry name" value="PROTEIN XRP2"/>
    <property type="match status" value="1"/>
</dbReference>
<feature type="region of interest" description="Disordered" evidence="1">
    <location>
        <begin position="16"/>
        <end position="41"/>
    </location>
</feature>
<organism evidence="2 3">
    <name type="scientific">Plectus sambesii</name>
    <dbReference type="NCBI Taxonomy" id="2011161"/>
    <lineage>
        <taxon>Eukaryota</taxon>
        <taxon>Metazoa</taxon>
        <taxon>Ecdysozoa</taxon>
        <taxon>Nematoda</taxon>
        <taxon>Chromadorea</taxon>
        <taxon>Plectida</taxon>
        <taxon>Plectina</taxon>
        <taxon>Plectoidea</taxon>
        <taxon>Plectidae</taxon>
        <taxon>Plectus</taxon>
    </lineage>
</organism>
<dbReference type="GO" id="GO:0005929">
    <property type="term" value="C:cilium"/>
    <property type="evidence" value="ECO:0007669"/>
    <property type="project" value="TreeGrafter"/>
</dbReference>
<dbReference type="WBParaSite" id="PSAMB.scaffold910size38730.g9777.t1">
    <property type="protein sequence ID" value="PSAMB.scaffold910size38730.g9777.t1"/>
    <property type="gene ID" value="PSAMB.scaffold910size38730.g9777"/>
</dbReference>
<dbReference type="AlphaFoldDB" id="A0A914XK55"/>
<dbReference type="GO" id="GO:0005096">
    <property type="term" value="F:GTPase activator activity"/>
    <property type="evidence" value="ECO:0007669"/>
    <property type="project" value="InterPro"/>
</dbReference>
<feature type="compositionally biased region" description="Basic and acidic residues" evidence="1">
    <location>
        <begin position="30"/>
        <end position="41"/>
    </location>
</feature>
<dbReference type="GO" id="GO:0006892">
    <property type="term" value="P:post-Golgi vesicle-mediated transport"/>
    <property type="evidence" value="ECO:0007669"/>
    <property type="project" value="TreeGrafter"/>
</dbReference>
<evidence type="ECO:0000256" key="1">
    <source>
        <dbReference type="SAM" id="MobiDB-lite"/>
    </source>
</evidence>
<dbReference type="GO" id="GO:1990075">
    <property type="term" value="C:periciliary membrane compartment"/>
    <property type="evidence" value="ECO:0007669"/>
    <property type="project" value="TreeGrafter"/>
</dbReference>
<protein>
    <submittedName>
        <fullName evidence="3">Uncharacterized protein</fullName>
    </submittedName>
</protein>
<evidence type="ECO:0000313" key="3">
    <source>
        <dbReference type="WBParaSite" id="PSAMB.scaffold910size38730.g9777.t1"/>
    </source>
</evidence>
<proteinExistence type="predicted"/>
<keyword evidence="2" id="KW-1185">Reference proteome</keyword>
<evidence type="ECO:0000313" key="2">
    <source>
        <dbReference type="Proteomes" id="UP000887566"/>
    </source>
</evidence>
<dbReference type="PANTHER" id="PTHR15440">
    <property type="entry name" value="XRP2 PROTEIN"/>
    <property type="match status" value="1"/>
</dbReference>
<dbReference type="InterPro" id="IPR039093">
    <property type="entry name" value="XRP2"/>
</dbReference>
<sequence>MGLMWSICGSGSEVESREERYKVDANGNDEPPRTYSWDRRGDQDPKNYIFDGIENNTVGKLPGQIDGQQFIIQNCNVRF</sequence>
<accession>A0A914XK55</accession>
<dbReference type="Proteomes" id="UP000887566">
    <property type="component" value="Unplaced"/>
</dbReference>